<comment type="caution">
    <text evidence="3">The sequence shown here is derived from an EMBL/GenBank/DDBJ whole genome shotgun (WGS) entry which is preliminary data.</text>
</comment>
<evidence type="ECO:0000313" key="3">
    <source>
        <dbReference type="EMBL" id="EDP94882.1"/>
    </source>
</evidence>
<dbReference type="HOGENOM" id="CLU_577202_0_0_10"/>
<evidence type="ECO:0000313" key="4">
    <source>
        <dbReference type="Proteomes" id="UP000002945"/>
    </source>
</evidence>
<organism evidence="3 4">
    <name type="scientific">Kordia algicida OT-1</name>
    <dbReference type="NCBI Taxonomy" id="391587"/>
    <lineage>
        <taxon>Bacteria</taxon>
        <taxon>Pseudomonadati</taxon>
        <taxon>Bacteroidota</taxon>
        <taxon>Flavobacteriia</taxon>
        <taxon>Flavobacteriales</taxon>
        <taxon>Flavobacteriaceae</taxon>
        <taxon>Kordia</taxon>
    </lineage>
</organism>
<keyword evidence="1" id="KW-0812">Transmembrane</keyword>
<dbReference type="eggNOG" id="ENOG5033WZR">
    <property type="taxonomic scope" value="Bacteria"/>
</dbReference>
<protein>
    <recommendedName>
        <fullName evidence="2">MoxR-vWA-beta-propeller ternary system domain-containing protein</fullName>
    </recommendedName>
</protein>
<dbReference type="OrthoDB" id="1273630at2"/>
<keyword evidence="1" id="KW-1133">Transmembrane helix</keyword>
<feature type="transmembrane region" description="Helical" evidence="1">
    <location>
        <begin position="445"/>
        <end position="464"/>
    </location>
</feature>
<dbReference type="RefSeq" id="WP_007094305.1">
    <property type="nucleotide sequence ID" value="NZ_CP142125.1"/>
</dbReference>
<keyword evidence="4" id="KW-1185">Reference proteome</keyword>
<reference evidence="3 4" key="1">
    <citation type="journal article" date="2011" name="J. Bacteriol.">
        <title>Genome sequence of the algicidal bacterium Kordia algicida OT-1.</title>
        <authorList>
            <person name="Lee H.S."/>
            <person name="Kang S.G."/>
            <person name="Kwon K.K."/>
            <person name="Lee J.H."/>
            <person name="Kim S.J."/>
        </authorList>
    </citation>
    <scope>NUCLEOTIDE SEQUENCE [LARGE SCALE GENOMIC DNA]</scope>
    <source>
        <strain evidence="3 4">OT-1</strain>
    </source>
</reference>
<dbReference type="Proteomes" id="UP000002945">
    <property type="component" value="Unassembled WGS sequence"/>
</dbReference>
<dbReference type="STRING" id="391587.KAOT1_08714"/>
<evidence type="ECO:0000256" key="1">
    <source>
        <dbReference type="SAM" id="Phobius"/>
    </source>
</evidence>
<dbReference type="Pfam" id="PF19919">
    <property type="entry name" value="bpX3"/>
    <property type="match status" value="1"/>
</dbReference>
<keyword evidence="1" id="KW-0472">Membrane</keyword>
<feature type="transmembrane region" description="Helical" evidence="1">
    <location>
        <begin position="421"/>
        <end position="439"/>
    </location>
</feature>
<dbReference type="EMBL" id="ABIB01000012">
    <property type="protein sequence ID" value="EDP94882.1"/>
    <property type="molecule type" value="Genomic_DNA"/>
</dbReference>
<evidence type="ECO:0000259" key="2">
    <source>
        <dbReference type="Pfam" id="PF19919"/>
    </source>
</evidence>
<feature type="transmembrane region" description="Helical" evidence="1">
    <location>
        <begin position="349"/>
        <end position="366"/>
    </location>
</feature>
<accession>A9E792</accession>
<dbReference type="AlphaFoldDB" id="A9E792"/>
<feature type="domain" description="MoxR-vWA-beta-propeller ternary system" evidence="2">
    <location>
        <begin position="2"/>
        <end position="172"/>
    </location>
</feature>
<gene>
    <name evidence="3" type="ORF">KAOT1_08714</name>
</gene>
<proteinExistence type="predicted"/>
<sequence length="473" mass="53126">MKLGLVHTDVNPHPRCGIFIKHASPKAWLAEITRMQLKLSDCIIYPCPGLDANSISGILIIFKSTHKNLDIANNACVQKANTGFYIPDNTRLNMALTDEEFAKMFQGKPHFFHHELGLIELKEQLRWETILQAPEAHFPTIETPAKGVNIPSKVTAFSVEIEEKEEEKALENPFGDEPVDPKDVPFDMKKVLQGNNKEVEKYLKYLERNPDAALKMAVPLDMMGTSRGKAFAKYKFKSNFFESLGFGELSEKGSSTLKTLIGIIAIIAVFWIGYEVIQQVNKKQIEVVAGETTFSSEIDDETITETPATEEMVVESTDMDDVNSQNWNRSQNNYKPITVTPDSNIVENILLVFAIVVLVLLILYLAQYQKGKSQKAVKNKSSSPSWLDLPEESEIFSFTEEEEKESGFYFGGDELSTKGKLLAFGTIVGLLIYLFYPMLAMDGAGILFILIMGSIVVRLLYLLIRKNKSIIDE</sequence>
<name>A9E792_9FLAO</name>
<dbReference type="InterPro" id="IPR045551">
    <property type="entry name" value="bpX3"/>
</dbReference>